<dbReference type="AlphaFoldDB" id="A0AAN9GI71"/>
<comment type="caution">
    <text evidence="2">The sequence shown here is derived from an EMBL/GenBank/DDBJ whole genome shotgun (WGS) entry which is preliminary data.</text>
</comment>
<evidence type="ECO:0000313" key="3">
    <source>
        <dbReference type="Proteomes" id="UP001374579"/>
    </source>
</evidence>
<feature type="compositionally biased region" description="Polar residues" evidence="1">
    <location>
        <begin position="464"/>
        <end position="475"/>
    </location>
</feature>
<organism evidence="2 3">
    <name type="scientific">Littorina saxatilis</name>
    <dbReference type="NCBI Taxonomy" id="31220"/>
    <lineage>
        <taxon>Eukaryota</taxon>
        <taxon>Metazoa</taxon>
        <taxon>Spiralia</taxon>
        <taxon>Lophotrochozoa</taxon>
        <taxon>Mollusca</taxon>
        <taxon>Gastropoda</taxon>
        <taxon>Caenogastropoda</taxon>
        <taxon>Littorinimorpha</taxon>
        <taxon>Littorinoidea</taxon>
        <taxon>Littorinidae</taxon>
        <taxon>Littorina</taxon>
    </lineage>
</organism>
<accession>A0AAN9GI71</accession>
<feature type="region of interest" description="Disordered" evidence="1">
    <location>
        <begin position="331"/>
        <end position="476"/>
    </location>
</feature>
<feature type="region of interest" description="Disordered" evidence="1">
    <location>
        <begin position="1"/>
        <end position="26"/>
    </location>
</feature>
<sequence length="683" mass="76956">MACSATASVKSKRHYSKRRKKGSKPRAKWGFEVELEELRSLGRVSSKLNGSSGDGGGGGGDSFLSEDGLDVLSGMPPITRFILEGSKLETNKVSRMADHGRATYIDDPDHYSVNPDPVPFMPSNFMSSTMLKKIPIPKRHQDTFTGYEYNFTGQRGVMLHTDRYQFEALRSFDGLNQRDRLLAEMAYLEHLRCIKRRREVVPHRAQLDLFLGGKKIDCEERFDINREIRRLKAMAMPTRAQDLFHGRGILLPPTHMSLLPHPPRGPLDESDSEDEAVRISAPASLQRAPGESLALLGIQSPSPFERQISLTLGEEPRTRSIIRGKRFNQLPSISKTQTPARAVQRDEKDGRRSPILLAKEKRTVTNLQARLNLPRLQRDDTNQSKSQSSQPNTSRSAAWVEEQNQLLPRPQGREDGADKNELFLTKPKQKEVVKVTSGMGTEKRLTPEAPPSTSEGVARPVYGSRQTSPQKSHTPNPLKAGVELQGVSAEQAFNLRQTFQRLDTDMDGHLQYHQLKSQLPKEFSQQQEDFVKQVYEITRSSAAFFGVDEFLMMTQLTSRVAALTGPAQEAYGKLNFETLEVAIIHYVDLFQSTDSSQRGRISLESLRDLVSKSQGKEPLDENSPTWNTIMDSLSLDYSSQVNRIEYLAHIPLFMTLAPPSLPPPHLQEYNQQQEQEQEQEPAE</sequence>
<dbReference type="Proteomes" id="UP001374579">
    <property type="component" value="Unassembled WGS sequence"/>
</dbReference>
<feature type="compositionally biased region" description="Polar residues" evidence="1">
    <location>
        <begin position="383"/>
        <end position="406"/>
    </location>
</feature>
<feature type="region of interest" description="Disordered" evidence="1">
    <location>
        <begin position="45"/>
        <end position="65"/>
    </location>
</feature>
<feature type="compositionally biased region" description="Gly residues" evidence="1">
    <location>
        <begin position="52"/>
        <end position="61"/>
    </location>
</feature>
<evidence type="ECO:0008006" key="4">
    <source>
        <dbReference type="Google" id="ProtNLM"/>
    </source>
</evidence>
<evidence type="ECO:0000256" key="1">
    <source>
        <dbReference type="SAM" id="MobiDB-lite"/>
    </source>
</evidence>
<dbReference type="SUPFAM" id="SSF47473">
    <property type="entry name" value="EF-hand"/>
    <property type="match status" value="1"/>
</dbReference>
<feature type="compositionally biased region" description="Basic and acidic residues" evidence="1">
    <location>
        <begin position="343"/>
        <end position="363"/>
    </location>
</feature>
<feature type="compositionally biased region" description="Basic residues" evidence="1">
    <location>
        <begin position="10"/>
        <end position="26"/>
    </location>
</feature>
<feature type="compositionally biased region" description="Basic and acidic residues" evidence="1">
    <location>
        <begin position="411"/>
        <end position="421"/>
    </location>
</feature>
<name>A0AAN9GI71_9CAEN</name>
<gene>
    <name evidence="2" type="ORF">V1264_016440</name>
</gene>
<dbReference type="Gene3D" id="1.10.238.10">
    <property type="entry name" value="EF-hand"/>
    <property type="match status" value="1"/>
</dbReference>
<reference evidence="2 3" key="1">
    <citation type="submission" date="2024-02" db="EMBL/GenBank/DDBJ databases">
        <title>Chromosome-scale genome assembly of the rough periwinkle Littorina saxatilis.</title>
        <authorList>
            <person name="De Jode A."/>
            <person name="Faria R."/>
            <person name="Formenti G."/>
            <person name="Sims Y."/>
            <person name="Smith T.P."/>
            <person name="Tracey A."/>
            <person name="Wood J.M.D."/>
            <person name="Zagrodzka Z.B."/>
            <person name="Johannesson K."/>
            <person name="Butlin R.K."/>
            <person name="Leder E.H."/>
        </authorList>
    </citation>
    <scope>NUCLEOTIDE SEQUENCE [LARGE SCALE GENOMIC DNA]</scope>
    <source>
        <strain evidence="2">Snail1</strain>
        <tissue evidence="2">Muscle</tissue>
    </source>
</reference>
<dbReference type="InterPro" id="IPR011992">
    <property type="entry name" value="EF-hand-dom_pair"/>
</dbReference>
<proteinExistence type="predicted"/>
<evidence type="ECO:0000313" key="2">
    <source>
        <dbReference type="EMBL" id="KAK7108769.1"/>
    </source>
</evidence>
<dbReference type="EMBL" id="JBAMIC010000004">
    <property type="protein sequence ID" value="KAK7108769.1"/>
    <property type="molecule type" value="Genomic_DNA"/>
</dbReference>
<protein>
    <recommendedName>
        <fullName evidence="4">EF-hand domain-containing protein</fullName>
    </recommendedName>
</protein>
<keyword evidence="3" id="KW-1185">Reference proteome</keyword>
<feature type="region of interest" description="Disordered" evidence="1">
    <location>
        <begin position="661"/>
        <end position="683"/>
    </location>
</feature>